<organism evidence="2 3">
    <name type="scientific">Roseicyclus elongatus DSM 19469</name>
    <dbReference type="NCBI Taxonomy" id="1294273"/>
    <lineage>
        <taxon>Bacteria</taxon>
        <taxon>Pseudomonadati</taxon>
        <taxon>Pseudomonadota</taxon>
        <taxon>Alphaproteobacteria</taxon>
        <taxon>Rhodobacterales</taxon>
        <taxon>Roseobacteraceae</taxon>
        <taxon>Roseicyclus</taxon>
    </lineage>
</organism>
<gene>
    <name evidence="2" type="ORF">roselon_03576</name>
</gene>
<feature type="transmembrane region" description="Helical" evidence="1">
    <location>
        <begin position="31"/>
        <end position="50"/>
    </location>
</feature>
<name>W8RWU4_9RHOB</name>
<feature type="transmembrane region" description="Helical" evidence="1">
    <location>
        <begin position="103"/>
        <end position="123"/>
    </location>
</feature>
<dbReference type="Proteomes" id="UP000019593">
    <property type="component" value="Chromosome"/>
</dbReference>
<dbReference type="HOGENOM" id="CLU_1189190_0_0_5"/>
<sequence length="233" mass="24510">MTGRGLSLALQRAVTVALLLAACIAAARLSWAAGVGLGVLALVVYVAAPIPKPPADAWVYDRGPAVIGPDLLSFLFAPPFLAIPFWAEPAWPMGGGALHPSAVLAWPAGLFFLIFTGIGWHYAAMAVRITQTGLEVETGRRRFAVPFAEMAEIGPWRRGLPRWVRALAPLALALGRPGAAGAIMIARDSNGISIARRSGPPVVIGSDAFARATKAILTACQQHDVPIARSLLR</sequence>
<dbReference type="OrthoDB" id="7877316at2"/>
<keyword evidence="1" id="KW-0472">Membrane</keyword>
<accession>W8RWU4</accession>
<evidence type="ECO:0000313" key="2">
    <source>
        <dbReference type="EMBL" id="AHM05823.1"/>
    </source>
</evidence>
<evidence type="ECO:0000313" key="3">
    <source>
        <dbReference type="Proteomes" id="UP000019593"/>
    </source>
</evidence>
<proteinExistence type="predicted"/>
<evidence type="ECO:0000256" key="1">
    <source>
        <dbReference type="SAM" id="Phobius"/>
    </source>
</evidence>
<keyword evidence="1" id="KW-0812">Transmembrane</keyword>
<reference evidence="2 3" key="1">
    <citation type="submission" date="2013-03" db="EMBL/GenBank/DDBJ databases">
        <authorList>
            <person name="Fiebig A."/>
            <person name="Goeker M."/>
            <person name="Klenk H.-P.P."/>
        </authorList>
    </citation>
    <scope>NUCLEOTIDE SEQUENCE [LARGE SCALE GENOMIC DNA]</scope>
    <source>
        <strain evidence="3">DSM 19469</strain>
    </source>
</reference>
<dbReference type="EMBL" id="CP004372">
    <property type="protein sequence ID" value="AHM05823.1"/>
    <property type="molecule type" value="Genomic_DNA"/>
</dbReference>
<dbReference type="RefSeq" id="WP_025313430.1">
    <property type="nucleotide sequence ID" value="NZ_CP004372.1"/>
</dbReference>
<keyword evidence="1" id="KW-1133">Transmembrane helix</keyword>
<keyword evidence="3" id="KW-1185">Reference proteome</keyword>
<dbReference type="PROSITE" id="PS51257">
    <property type="entry name" value="PROKAR_LIPOPROTEIN"/>
    <property type="match status" value="1"/>
</dbReference>
<feature type="transmembrane region" description="Helical" evidence="1">
    <location>
        <begin position="71"/>
        <end position="91"/>
    </location>
</feature>
<dbReference type="STRING" id="1294273.roselon_03576"/>
<dbReference type="KEGG" id="red:roselon_03576"/>
<protein>
    <submittedName>
        <fullName evidence="2">Uncharacterized protein</fullName>
    </submittedName>
</protein>
<dbReference type="AlphaFoldDB" id="W8RWU4"/>
<dbReference type="eggNOG" id="ENOG502ZX5Q">
    <property type="taxonomic scope" value="Bacteria"/>
</dbReference>